<dbReference type="Pfam" id="PF12833">
    <property type="entry name" value="HTH_18"/>
    <property type="match status" value="1"/>
</dbReference>
<proteinExistence type="predicted"/>
<evidence type="ECO:0000313" key="8">
    <source>
        <dbReference type="Proteomes" id="UP000325565"/>
    </source>
</evidence>
<keyword evidence="3" id="KW-0238">DNA-binding</keyword>
<dbReference type="SMART" id="SM00342">
    <property type="entry name" value="HTH_ARAC"/>
    <property type="match status" value="1"/>
</dbReference>
<name>A0A5E7SIB2_PSEFL</name>
<dbReference type="GO" id="GO:0003700">
    <property type="term" value="F:DNA-binding transcription factor activity"/>
    <property type="evidence" value="ECO:0007669"/>
    <property type="project" value="InterPro"/>
</dbReference>
<sequence length="327" mass="35683">MSRHQAHVQQSIETWSAAMQAACGPYETELADFPVFVGDVVSGVRAGLRYARLRTNAALVRRSPRSPDLHDDQHCVLISQSSGRACITHAGVSHHLAPGDLMLMDSVGACEIEPQGLIEHIAISLPRAEVARQVGRVGLIQGRIASDSTSGRLLGLLVNQLPQEIDSQSTSQDQGVLLAVLSLLGSAINTTPLLSSHDVKSCRNLRQQADEIIKLSLTRPDLTPVSVASALGVSLRKLYRAFESTGDSVYRYILFQRLHASAGELVSADRNHQSITEIAYRWGFTDSAHFSRTFKKLHGVSPREFRNARINSFSILNQTQLASDAET</sequence>
<comment type="subcellular location">
    <subcellularLocation>
        <location evidence="1">Cytoplasm</location>
    </subcellularLocation>
</comment>
<gene>
    <name evidence="7" type="primary">feaR_3</name>
    <name evidence="7" type="ORF">PS922_02220</name>
</gene>
<dbReference type="Gene3D" id="1.10.10.60">
    <property type="entry name" value="Homeodomain-like"/>
    <property type="match status" value="1"/>
</dbReference>
<dbReference type="PROSITE" id="PS00041">
    <property type="entry name" value="HTH_ARAC_FAMILY_1"/>
    <property type="match status" value="1"/>
</dbReference>
<evidence type="ECO:0000256" key="3">
    <source>
        <dbReference type="ARBA" id="ARBA00023125"/>
    </source>
</evidence>
<organism evidence="7 8">
    <name type="scientific">Pseudomonas fluorescens</name>
    <dbReference type="NCBI Taxonomy" id="294"/>
    <lineage>
        <taxon>Bacteria</taxon>
        <taxon>Pseudomonadati</taxon>
        <taxon>Pseudomonadota</taxon>
        <taxon>Gammaproteobacteria</taxon>
        <taxon>Pseudomonadales</taxon>
        <taxon>Pseudomonadaceae</taxon>
        <taxon>Pseudomonas</taxon>
    </lineage>
</organism>
<dbReference type="PANTHER" id="PTHR46796">
    <property type="entry name" value="HTH-TYPE TRANSCRIPTIONAL ACTIVATOR RHAS-RELATED"/>
    <property type="match status" value="1"/>
</dbReference>
<dbReference type="PRINTS" id="PR00032">
    <property type="entry name" value="HTHARAC"/>
</dbReference>
<dbReference type="PANTHER" id="PTHR46796:SF10">
    <property type="entry name" value="TRANSCRIPTIONAL ACTIVATOR FEAR"/>
    <property type="match status" value="1"/>
</dbReference>
<evidence type="ECO:0000259" key="6">
    <source>
        <dbReference type="PROSITE" id="PS01124"/>
    </source>
</evidence>
<evidence type="ECO:0000256" key="1">
    <source>
        <dbReference type="ARBA" id="ARBA00004496"/>
    </source>
</evidence>
<dbReference type="InterPro" id="IPR050204">
    <property type="entry name" value="AraC_XylS_family_regulators"/>
</dbReference>
<protein>
    <submittedName>
        <fullName evidence="7">Transcriptional activator FeaR</fullName>
    </submittedName>
</protein>
<dbReference type="Proteomes" id="UP000325565">
    <property type="component" value="Unassembled WGS sequence"/>
</dbReference>
<comment type="function">
    <text evidence="5">Regulatory protein of the TOL plasmid xyl operons. XylS activates the xylXYZLTEGFJQKIH operon required for the degradation of toluene, m-xylene and p-xylene.</text>
</comment>
<keyword evidence="2" id="KW-0805">Transcription regulation</keyword>
<dbReference type="AlphaFoldDB" id="A0A5E7SIB2"/>
<dbReference type="GO" id="GO:0005737">
    <property type="term" value="C:cytoplasm"/>
    <property type="evidence" value="ECO:0007669"/>
    <property type="project" value="UniProtKB-SubCell"/>
</dbReference>
<dbReference type="GO" id="GO:0009893">
    <property type="term" value="P:positive regulation of metabolic process"/>
    <property type="evidence" value="ECO:0007669"/>
    <property type="project" value="UniProtKB-ARBA"/>
</dbReference>
<evidence type="ECO:0000256" key="4">
    <source>
        <dbReference type="ARBA" id="ARBA00023163"/>
    </source>
</evidence>
<evidence type="ECO:0000313" key="7">
    <source>
        <dbReference type="EMBL" id="VVP85387.1"/>
    </source>
</evidence>
<evidence type="ECO:0000256" key="2">
    <source>
        <dbReference type="ARBA" id="ARBA00023015"/>
    </source>
</evidence>
<keyword evidence="4" id="KW-0804">Transcription</keyword>
<dbReference type="EMBL" id="CABVJB010000003">
    <property type="protein sequence ID" value="VVP85387.1"/>
    <property type="molecule type" value="Genomic_DNA"/>
</dbReference>
<dbReference type="InterPro" id="IPR020449">
    <property type="entry name" value="Tscrpt_reg_AraC-type_HTH"/>
</dbReference>
<dbReference type="Pfam" id="PF14525">
    <property type="entry name" value="AraC_binding_2"/>
    <property type="match status" value="1"/>
</dbReference>
<dbReference type="InterPro" id="IPR035418">
    <property type="entry name" value="AraC-bd_2"/>
</dbReference>
<dbReference type="SUPFAM" id="SSF46689">
    <property type="entry name" value="Homeodomain-like"/>
    <property type="match status" value="1"/>
</dbReference>
<feature type="domain" description="HTH araC/xylS-type" evidence="6">
    <location>
        <begin position="207"/>
        <end position="308"/>
    </location>
</feature>
<dbReference type="RefSeq" id="WP_154863335.1">
    <property type="nucleotide sequence ID" value="NZ_CABVJB010000003.1"/>
</dbReference>
<dbReference type="NCBIfam" id="NF007243">
    <property type="entry name" value="PRK09685.1"/>
    <property type="match status" value="1"/>
</dbReference>
<dbReference type="GO" id="GO:0043565">
    <property type="term" value="F:sequence-specific DNA binding"/>
    <property type="evidence" value="ECO:0007669"/>
    <property type="project" value="InterPro"/>
</dbReference>
<dbReference type="InterPro" id="IPR018062">
    <property type="entry name" value="HTH_AraC-typ_CS"/>
</dbReference>
<accession>A0A5E7SIB2</accession>
<reference evidence="7 8" key="1">
    <citation type="submission" date="2019-09" db="EMBL/GenBank/DDBJ databases">
        <authorList>
            <person name="Chandra G."/>
            <person name="Truman W A."/>
        </authorList>
    </citation>
    <scope>NUCLEOTIDE SEQUENCE [LARGE SCALE GENOMIC DNA]</scope>
    <source>
        <strain evidence="7">PS922</strain>
    </source>
</reference>
<dbReference type="PROSITE" id="PS01124">
    <property type="entry name" value="HTH_ARAC_FAMILY_2"/>
    <property type="match status" value="1"/>
</dbReference>
<evidence type="ECO:0000256" key="5">
    <source>
        <dbReference type="ARBA" id="ARBA00037345"/>
    </source>
</evidence>
<dbReference type="InterPro" id="IPR018060">
    <property type="entry name" value="HTH_AraC"/>
</dbReference>
<dbReference type="InterPro" id="IPR009057">
    <property type="entry name" value="Homeodomain-like_sf"/>
</dbReference>